<dbReference type="EMBL" id="SSWX01000022">
    <property type="protein sequence ID" value="THJ31541.1"/>
    <property type="molecule type" value="Genomic_DNA"/>
</dbReference>
<dbReference type="Gene3D" id="1.25.40.10">
    <property type="entry name" value="Tetratricopeptide repeat domain"/>
    <property type="match status" value="1"/>
</dbReference>
<organism evidence="1 2">
    <name type="scientific">Lampropedia aestuarii</name>
    <dbReference type="NCBI Taxonomy" id="2562762"/>
    <lineage>
        <taxon>Bacteria</taxon>
        <taxon>Pseudomonadati</taxon>
        <taxon>Pseudomonadota</taxon>
        <taxon>Betaproteobacteria</taxon>
        <taxon>Burkholderiales</taxon>
        <taxon>Comamonadaceae</taxon>
        <taxon>Lampropedia</taxon>
    </lineage>
</organism>
<evidence type="ECO:0000313" key="2">
    <source>
        <dbReference type="Proteomes" id="UP000306236"/>
    </source>
</evidence>
<sequence length="159" mass="17838">MTQAATSRTQSVAGNDFAQAYFSGVGQLEASRRFTAEQLEVIYAMGYADMNQRKWDSALRIFSFLALYGATRRHYLAGLATCLQMLGRWDEAIDIWSLILTLFDDSLEPMLQIVYCYLSAGRRELAVTRLQQLDQALGAQDALKLRVTALLEQLETAGK</sequence>
<comment type="caution">
    <text evidence="1">The sequence shown here is derived from an EMBL/GenBank/DDBJ whole genome shotgun (WGS) entry which is preliminary data.</text>
</comment>
<dbReference type="AlphaFoldDB" id="A0A4S5BLF4"/>
<evidence type="ECO:0000313" key="1">
    <source>
        <dbReference type="EMBL" id="THJ31541.1"/>
    </source>
</evidence>
<proteinExistence type="predicted"/>
<dbReference type="RefSeq" id="WP_136407413.1">
    <property type="nucleotide sequence ID" value="NZ_SSWX01000022.1"/>
</dbReference>
<dbReference type="Pfam" id="PF13174">
    <property type="entry name" value="TPR_6"/>
    <property type="match status" value="1"/>
</dbReference>
<gene>
    <name evidence="1" type="ORF">E8K88_14595</name>
</gene>
<accession>A0A4S5BLF4</accession>
<dbReference type="InterPro" id="IPR005415">
    <property type="entry name" value="T3SS_Ca_resp_chp_LcrH/SycD"/>
</dbReference>
<dbReference type="OrthoDB" id="8656053at2"/>
<name>A0A4S5BLF4_9BURK</name>
<dbReference type="InterPro" id="IPR019734">
    <property type="entry name" value="TPR_rpt"/>
</dbReference>
<dbReference type="PRINTS" id="PR01595">
    <property type="entry name" value="SYCDCHAPRONE"/>
</dbReference>
<dbReference type="InterPro" id="IPR011990">
    <property type="entry name" value="TPR-like_helical_dom_sf"/>
</dbReference>
<reference evidence="1 2" key="1">
    <citation type="submission" date="2019-04" db="EMBL/GenBank/DDBJ databases">
        <title>Lampropedia sp YIM MLB12 draf genome.</title>
        <authorList>
            <person name="Wang Y.-X."/>
        </authorList>
    </citation>
    <scope>NUCLEOTIDE SEQUENCE [LARGE SCALE GENOMIC DNA]</scope>
    <source>
        <strain evidence="1 2">YIM MLB12</strain>
    </source>
</reference>
<dbReference type="Proteomes" id="UP000306236">
    <property type="component" value="Unassembled WGS sequence"/>
</dbReference>
<dbReference type="SUPFAM" id="SSF48452">
    <property type="entry name" value="TPR-like"/>
    <property type="match status" value="1"/>
</dbReference>
<protein>
    <submittedName>
        <fullName evidence="1">CesD/SycD/LcrH family type III secretion system chaperone</fullName>
    </submittedName>
</protein>
<keyword evidence="2" id="KW-1185">Reference proteome</keyword>